<dbReference type="InterPro" id="IPR036388">
    <property type="entry name" value="WH-like_DNA-bd_sf"/>
</dbReference>
<evidence type="ECO:0000256" key="3">
    <source>
        <dbReference type="ARBA" id="ARBA00023012"/>
    </source>
</evidence>
<feature type="domain" description="OmpR/PhoB-type" evidence="11">
    <location>
        <begin position="127"/>
        <end position="225"/>
    </location>
</feature>
<evidence type="ECO:0000256" key="4">
    <source>
        <dbReference type="ARBA" id="ARBA00023015"/>
    </source>
</evidence>
<keyword evidence="4" id="KW-0805">Transcription regulation</keyword>
<dbReference type="Pfam" id="PF00486">
    <property type="entry name" value="Trans_reg_C"/>
    <property type="match status" value="1"/>
</dbReference>
<evidence type="ECO:0000256" key="1">
    <source>
        <dbReference type="ARBA" id="ARBA00018672"/>
    </source>
</evidence>
<keyword evidence="6" id="KW-0804">Transcription</keyword>
<dbReference type="AlphaFoldDB" id="A0A2K4ZNU6"/>
<keyword evidence="2 8" id="KW-0597">Phosphoprotein</keyword>
<evidence type="ECO:0000256" key="5">
    <source>
        <dbReference type="ARBA" id="ARBA00023125"/>
    </source>
</evidence>
<dbReference type="PANTHER" id="PTHR48111">
    <property type="entry name" value="REGULATOR OF RPOS"/>
    <property type="match status" value="1"/>
</dbReference>
<comment type="function">
    <text evidence="7">May play the central regulatory role in sporulation. It may be an element of the effector pathway responsible for the activation of sporulation genes in response to nutritional stress. Spo0A may act in concert with spo0H (a sigma factor) to control the expression of some genes that are critical to the sporulation process.</text>
</comment>
<dbReference type="PROSITE" id="PS51755">
    <property type="entry name" value="OMPR_PHOB"/>
    <property type="match status" value="1"/>
</dbReference>
<accession>A0A2K4ZNU6</accession>
<proteinExistence type="predicted"/>
<dbReference type="SMART" id="SM00862">
    <property type="entry name" value="Trans_reg_C"/>
    <property type="match status" value="1"/>
</dbReference>
<feature type="domain" description="Response regulatory" evidence="10">
    <location>
        <begin position="2"/>
        <end position="118"/>
    </location>
</feature>
<dbReference type="InterPro" id="IPR039420">
    <property type="entry name" value="WalR-like"/>
</dbReference>
<dbReference type="Gene3D" id="1.10.10.10">
    <property type="entry name" value="Winged helix-like DNA-binding domain superfamily/Winged helix DNA-binding domain"/>
    <property type="match status" value="1"/>
</dbReference>
<dbReference type="GO" id="GO:0005829">
    <property type="term" value="C:cytosol"/>
    <property type="evidence" value="ECO:0007669"/>
    <property type="project" value="TreeGrafter"/>
</dbReference>
<dbReference type="SUPFAM" id="SSF52172">
    <property type="entry name" value="CheY-like"/>
    <property type="match status" value="1"/>
</dbReference>
<dbReference type="InterPro" id="IPR011006">
    <property type="entry name" value="CheY-like_superfamily"/>
</dbReference>
<dbReference type="Proteomes" id="UP000236311">
    <property type="component" value="Unassembled WGS sequence"/>
</dbReference>
<reference evidence="12 13" key="1">
    <citation type="submission" date="2018-01" db="EMBL/GenBank/DDBJ databases">
        <authorList>
            <person name="Gaut B.S."/>
            <person name="Morton B.R."/>
            <person name="Clegg M.T."/>
            <person name="Duvall M.R."/>
        </authorList>
    </citation>
    <scope>NUCLEOTIDE SEQUENCE [LARGE SCALE GENOMIC DNA]</scope>
    <source>
        <strain evidence="12">GP69</strain>
    </source>
</reference>
<sequence>MKILLLEDDKYLCNNVKQQLTKEGYIVDACGDGEEGFLLALDRNNSYDLAVIDRMLPIVDGLTIIKAMRNKQIQIPVIIITGMSELQNKIEGLDSGADDYLSKPFHMEELSARIRALTRRPANLSRQSSLSFHDISLDMAKRLLTGPKSSVTLTPTEFHLMQVFLEQPDTLLAREQLIQKVWEADASLETGNLDNYIYFLRKRIRTIASGCVLSSVYGSGYILEVGNG</sequence>
<evidence type="ECO:0000313" key="12">
    <source>
        <dbReference type="EMBL" id="SOY32151.1"/>
    </source>
</evidence>
<dbReference type="EMBL" id="OFSM01000040">
    <property type="protein sequence ID" value="SOY32151.1"/>
    <property type="molecule type" value="Genomic_DNA"/>
</dbReference>
<dbReference type="OrthoDB" id="9790442at2"/>
<dbReference type="GO" id="GO:0000156">
    <property type="term" value="F:phosphorelay response regulator activity"/>
    <property type="evidence" value="ECO:0007669"/>
    <property type="project" value="TreeGrafter"/>
</dbReference>
<name>A0A2K4ZNU6_9FIRM</name>
<dbReference type="PANTHER" id="PTHR48111:SF1">
    <property type="entry name" value="TWO-COMPONENT RESPONSE REGULATOR ORR33"/>
    <property type="match status" value="1"/>
</dbReference>
<keyword evidence="3" id="KW-0902">Two-component regulatory system</keyword>
<keyword evidence="5 9" id="KW-0238">DNA-binding</keyword>
<dbReference type="InterPro" id="IPR001789">
    <property type="entry name" value="Sig_transdc_resp-reg_receiver"/>
</dbReference>
<feature type="DNA-binding region" description="OmpR/PhoB-type" evidence="9">
    <location>
        <begin position="127"/>
        <end position="225"/>
    </location>
</feature>
<dbReference type="InterPro" id="IPR016032">
    <property type="entry name" value="Sig_transdc_resp-reg_C-effctor"/>
</dbReference>
<dbReference type="RefSeq" id="WP_103242114.1">
    <property type="nucleotide sequence ID" value="NZ_JANJZD010000044.1"/>
</dbReference>
<evidence type="ECO:0000256" key="6">
    <source>
        <dbReference type="ARBA" id="ARBA00023163"/>
    </source>
</evidence>
<dbReference type="Pfam" id="PF00072">
    <property type="entry name" value="Response_reg"/>
    <property type="match status" value="1"/>
</dbReference>
<dbReference type="Gene3D" id="6.10.250.690">
    <property type="match status" value="1"/>
</dbReference>
<protein>
    <recommendedName>
        <fullName evidence="1">Stage 0 sporulation protein A homolog</fullName>
    </recommendedName>
</protein>
<dbReference type="InterPro" id="IPR001867">
    <property type="entry name" value="OmpR/PhoB-type_DNA-bd"/>
</dbReference>
<dbReference type="CDD" id="cd00383">
    <property type="entry name" value="trans_reg_C"/>
    <property type="match status" value="1"/>
</dbReference>
<evidence type="ECO:0000256" key="2">
    <source>
        <dbReference type="ARBA" id="ARBA00022553"/>
    </source>
</evidence>
<dbReference type="Gene3D" id="3.40.50.2300">
    <property type="match status" value="1"/>
</dbReference>
<dbReference type="GO" id="GO:0006355">
    <property type="term" value="P:regulation of DNA-templated transcription"/>
    <property type="evidence" value="ECO:0007669"/>
    <property type="project" value="InterPro"/>
</dbReference>
<evidence type="ECO:0000259" key="11">
    <source>
        <dbReference type="PROSITE" id="PS51755"/>
    </source>
</evidence>
<dbReference type="SUPFAM" id="SSF46894">
    <property type="entry name" value="C-terminal effector domain of the bipartite response regulators"/>
    <property type="match status" value="1"/>
</dbReference>
<evidence type="ECO:0000259" key="10">
    <source>
        <dbReference type="PROSITE" id="PS50110"/>
    </source>
</evidence>
<organism evidence="12 13">
    <name type="scientific">Acetatifactor muris</name>
    <dbReference type="NCBI Taxonomy" id="879566"/>
    <lineage>
        <taxon>Bacteria</taxon>
        <taxon>Bacillati</taxon>
        <taxon>Bacillota</taxon>
        <taxon>Clostridia</taxon>
        <taxon>Lachnospirales</taxon>
        <taxon>Lachnospiraceae</taxon>
        <taxon>Acetatifactor</taxon>
    </lineage>
</organism>
<evidence type="ECO:0000313" key="13">
    <source>
        <dbReference type="Proteomes" id="UP000236311"/>
    </source>
</evidence>
<dbReference type="GO" id="GO:0000976">
    <property type="term" value="F:transcription cis-regulatory region binding"/>
    <property type="evidence" value="ECO:0007669"/>
    <property type="project" value="TreeGrafter"/>
</dbReference>
<dbReference type="SMART" id="SM00448">
    <property type="entry name" value="REC"/>
    <property type="match status" value="1"/>
</dbReference>
<dbReference type="PROSITE" id="PS50110">
    <property type="entry name" value="RESPONSE_REGULATORY"/>
    <property type="match status" value="1"/>
</dbReference>
<evidence type="ECO:0000256" key="8">
    <source>
        <dbReference type="PROSITE-ProRule" id="PRU00169"/>
    </source>
</evidence>
<evidence type="ECO:0000256" key="7">
    <source>
        <dbReference type="ARBA" id="ARBA00024867"/>
    </source>
</evidence>
<keyword evidence="13" id="KW-1185">Reference proteome</keyword>
<feature type="modified residue" description="4-aspartylphosphate" evidence="8">
    <location>
        <position position="53"/>
    </location>
</feature>
<gene>
    <name evidence="12" type="primary">cusR_1</name>
    <name evidence="12" type="ORF">AMURIS_04904</name>
</gene>
<dbReference type="GO" id="GO:0032993">
    <property type="term" value="C:protein-DNA complex"/>
    <property type="evidence" value="ECO:0007669"/>
    <property type="project" value="TreeGrafter"/>
</dbReference>
<evidence type="ECO:0000256" key="9">
    <source>
        <dbReference type="PROSITE-ProRule" id="PRU01091"/>
    </source>
</evidence>